<comment type="subcellular location">
    <subcellularLocation>
        <location evidence="1">Endomembrane system</location>
        <topology evidence="1">Multi-pass membrane protein</topology>
    </subcellularLocation>
</comment>
<proteinExistence type="predicted"/>
<dbReference type="EMBL" id="SJFN01000023">
    <property type="protein sequence ID" value="TBW35962.1"/>
    <property type="molecule type" value="Genomic_DNA"/>
</dbReference>
<gene>
    <name evidence="8" type="ORF">EYW49_15215</name>
</gene>
<feature type="transmembrane region" description="Helical" evidence="6">
    <location>
        <begin position="181"/>
        <end position="205"/>
    </location>
</feature>
<dbReference type="InterPro" id="IPR011701">
    <property type="entry name" value="MFS"/>
</dbReference>
<evidence type="ECO:0000256" key="5">
    <source>
        <dbReference type="ARBA" id="ARBA00023136"/>
    </source>
</evidence>
<feature type="transmembrane region" description="Helical" evidence="6">
    <location>
        <begin position="122"/>
        <end position="143"/>
    </location>
</feature>
<feature type="transmembrane region" description="Helical" evidence="6">
    <location>
        <begin position="26"/>
        <end position="45"/>
    </location>
</feature>
<feature type="transmembrane region" description="Helical" evidence="6">
    <location>
        <begin position="397"/>
        <end position="416"/>
    </location>
</feature>
<dbReference type="Gene3D" id="1.20.1250.20">
    <property type="entry name" value="MFS general substrate transporter like domains"/>
    <property type="match status" value="2"/>
</dbReference>
<evidence type="ECO:0000256" key="6">
    <source>
        <dbReference type="SAM" id="Phobius"/>
    </source>
</evidence>
<keyword evidence="2" id="KW-0813">Transport</keyword>
<feature type="transmembrane region" description="Helical" evidence="6">
    <location>
        <begin position="235"/>
        <end position="258"/>
    </location>
</feature>
<dbReference type="GO" id="GO:0022857">
    <property type="term" value="F:transmembrane transporter activity"/>
    <property type="evidence" value="ECO:0007669"/>
    <property type="project" value="InterPro"/>
</dbReference>
<feature type="transmembrane region" description="Helical" evidence="6">
    <location>
        <begin position="97"/>
        <end position="116"/>
    </location>
</feature>
<dbReference type="Pfam" id="PF07690">
    <property type="entry name" value="MFS_1"/>
    <property type="match status" value="1"/>
</dbReference>
<feature type="transmembrane region" description="Helical" evidence="6">
    <location>
        <begin position="355"/>
        <end position="377"/>
    </location>
</feature>
<keyword evidence="3 6" id="KW-0812">Transmembrane</keyword>
<evidence type="ECO:0000256" key="4">
    <source>
        <dbReference type="ARBA" id="ARBA00022989"/>
    </source>
</evidence>
<dbReference type="InterPro" id="IPR036259">
    <property type="entry name" value="MFS_trans_sf"/>
</dbReference>
<dbReference type="PANTHER" id="PTHR23501:SF191">
    <property type="entry name" value="VACUOLAR BASIC AMINO ACID TRANSPORTER 4"/>
    <property type="match status" value="1"/>
</dbReference>
<dbReference type="GO" id="GO:0012505">
    <property type="term" value="C:endomembrane system"/>
    <property type="evidence" value="ECO:0007669"/>
    <property type="project" value="UniProtKB-SubCell"/>
</dbReference>
<feature type="transmembrane region" description="Helical" evidence="6">
    <location>
        <begin position="65"/>
        <end position="85"/>
    </location>
</feature>
<keyword evidence="4 6" id="KW-1133">Transmembrane helix</keyword>
<dbReference type="OrthoDB" id="272777at2"/>
<feature type="domain" description="Major facilitator superfamily (MFS) profile" evidence="7">
    <location>
        <begin position="31"/>
        <end position="421"/>
    </location>
</feature>
<evidence type="ECO:0000313" key="9">
    <source>
        <dbReference type="Proteomes" id="UP000292781"/>
    </source>
</evidence>
<evidence type="ECO:0000259" key="7">
    <source>
        <dbReference type="PROSITE" id="PS50850"/>
    </source>
</evidence>
<dbReference type="PANTHER" id="PTHR23501">
    <property type="entry name" value="MAJOR FACILITATOR SUPERFAMILY"/>
    <property type="match status" value="1"/>
</dbReference>
<dbReference type="GO" id="GO:0005886">
    <property type="term" value="C:plasma membrane"/>
    <property type="evidence" value="ECO:0007669"/>
    <property type="project" value="TreeGrafter"/>
</dbReference>
<feature type="transmembrane region" description="Helical" evidence="6">
    <location>
        <begin position="299"/>
        <end position="318"/>
    </location>
</feature>
<dbReference type="InterPro" id="IPR020846">
    <property type="entry name" value="MFS_dom"/>
</dbReference>
<keyword evidence="5 6" id="KW-0472">Membrane</keyword>
<organism evidence="8 9">
    <name type="scientific">Siculibacillus lacustris</name>
    <dbReference type="NCBI Taxonomy" id="1549641"/>
    <lineage>
        <taxon>Bacteria</taxon>
        <taxon>Pseudomonadati</taxon>
        <taxon>Pseudomonadota</taxon>
        <taxon>Alphaproteobacteria</taxon>
        <taxon>Hyphomicrobiales</taxon>
        <taxon>Ancalomicrobiaceae</taxon>
        <taxon>Siculibacillus</taxon>
    </lineage>
</organism>
<name>A0A4Q9VL71_9HYPH</name>
<evidence type="ECO:0000256" key="2">
    <source>
        <dbReference type="ARBA" id="ARBA00022448"/>
    </source>
</evidence>
<evidence type="ECO:0000256" key="1">
    <source>
        <dbReference type="ARBA" id="ARBA00004127"/>
    </source>
</evidence>
<evidence type="ECO:0000313" key="8">
    <source>
        <dbReference type="EMBL" id="TBW35962.1"/>
    </source>
</evidence>
<dbReference type="PROSITE" id="PS50850">
    <property type="entry name" value="MFS"/>
    <property type="match status" value="1"/>
</dbReference>
<evidence type="ECO:0000256" key="3">
    <source>
        <dbReference type="ARBA" id="ARBA00022692"/>
    </source>
</evidence>
<feature type="transmembrane region" description="Helical" evidence="6">
    <location>
        <begin position="324"/>
        <end position="343"/>
    </location>
</feature>
<feature type="transmembrane region" description="Helical" evidence="6">
    <location>
        <begin position="152"/>
        <end position="169"/>
    </location>
</feature>
<protein>
    <submittedName>
        <fullName evidence="8">MFS transporter</fullName>
    </submittedName>
</protein>
<dbReference type="SUPFAM" id="SSF103473">
    <property type="entry name" value="MFS general substrate transporter"/>
    <property type="match status" value="1"/>
</dbReference>
<accession>A0A4Q9VL71</accession>
<sequence>MNRRASRRGWRGRPARIWSPSLAQRIAPLPTLVVLVFGYLLSQFYRSFLAVIAPELALDVGLDGRGLGLVSAAFFGAFAAVQLPVGVALDRFGARRTVALPMLSAVVGAVLFSQAHAPATSIAAMVLIGLGCSPIYMGALWVIGRTTSPARFALWSSAIVGVGSLGNLAGSTPLAAAAAAWGWRATMLGIAGATLLSALAVAVVVRDPPPLATRGDADAPTGIGAVLAIRELWPLFPIALLSYPIVLAVRGLWIGPYFAQVHGLAPVERGTAVSVMVVAMIAGAFAYGPLDRWFGTRKWVVVGGTLATIAGLAALALAPRMPVVAASLAFGVVGGFGLTYGVLMAHARAFLPPALLGRGLTLMNMALVGGAALIQPASGLFVDRLTAGGLSIAEAHGALYGAFALALGAALAVYLGSRDARPG</sequence>
<comment type="caution">
    <text evidence="8">The sequence shown here is derived from an EMBL/GenBank/DDBJ whole genome shotgun (WGS) entry which is preliminary data.</text>
</comment>
<keyword evidence="9" id="KW-1185">Reference proteome</keyword>
<feature type="transmembrane region" description="Helical" evidence="6">
    <location>
        <begin position="270"/>
        <end position="287"/>
    </location>
</feature>
<dbReference type="AlphaFoldDB" id="A0A4Q9VL71"/>
<dbReference type="CDD" id="cd06174">
    <property type="entry name" value="MFS"/>
    <property type="match status" value="1"/>
</dbReference>
<dbReference type="Proteomes" id="UP000292781">
    <property type="component" value="Unassembled WGS sequence"/>
</dbReference>
<reference evidence="8 9" key="1">
    <citation type="submission" date="2019-02" db="EMBL/GenBank/DDBJ databases">
        <title>Siculibacillus lacustris gen. nov., sp. nov., a new rosette-forming bacterium isolated from a freshwater crater lake (Lake St. Ana, Romania).</title>
        <authorList>
            <person name="Felfoldi T."/>
            <person name="Marton Z."/>
            <person name="Szabo A."/>
            <person name="Mentes A."/>
            <person name="Boka K."/>
            <person name="Marialigeti K."/>
            <person name="Mathe I."/>
            <person name="Koncz M."/>
            <person name="Schumann P."/>
            <person name="Toth E."/>
        </authorList>
    </citation>
    <scope>NUCLEOTIDE SEQUENCE [LARGE SCALE GENOMIC DNA]</scope>
    <source>
        <strain evidence="8 9">SA-279</strain>
    </source>
</reference>